<dbReference type="Proteomes" id="UP000654913">
    <property type="component" value="Chromosome 2"/>
</dbReference>
<dbReference type="Pfam" id="PF24883">
    <property type="entry name" value="NPHP3_N"/>
    <property type="match status" value="1"/>
</dbReference>
<dbReference type="InterPro" id="IPR035994">
    <property type="entry name" value="Nucleoside_phosphorylase_sf"/>
</dbReference>
<dbReference type="PROSITE" id="PS50088">
    <property type="entry name" value="ANK_REPEAT"/>
    <property type="match status" value="4"/>
</dbReference>
<feature type="compositionally biased region" description="Polar residues" evidence="3">
    <location>
        <begin position="1332"/>
        <end position="1342"/>
    </location>
</feature>
<dbReference type="PANTHER" id="PTHR10039:SF16">
    <property type="entry name" value="GPI INOSITOL-DEACYLASE"/>
    <property type="match status" value="1"/>
</dbReference>
<keyword evidence="2" id="KW-0040">ANK repeat</keyword>
<feature type="repeat" description="ANK" evidence="2">
    <location>
        <begin position="974"/>
        <end position="1006"/>
    </location>
</feature>
<protein>
    <recommendedName>
        <fullName evidence="4">NACHT domain-containing protein</fullName>
    </recommendedName>
</protein>
<evidence type="ECO:0000313" key="5">
    <source>
        <dbReference type="EMBL" id="BCS19896.1"/>
    </source>
</evidence>
<evidence type="ECO:0000259" key="4">
    <source>
        <dbReference type="PROSITE" id="PS50837"/>
    </source>
</evidence>
<feature type="domain" description="NACHT" evidence="4">
    <location>
        <begin position="400"/>
        <end position="545"/>
    </location>
</feature>
<gene>
    <name evidence="5" type="ORF">APUU_20328A</name>
</gene>
<dbReference type="OrthoDB" id="1577640at2759"/>
<feature type="region of interest" description="Disordered" evidence="3">
    <location>
        <begin position="1332"/>
        <end position="1445"/>
    </location>
</feature>
<feature type="compositionally biased region" description="Basic and acidic residues" evidence="3">
    <location>
        <begin position="1178"/>
        <end position="1191"/>
    </location>
</feature>
<dbReference type="InterPro" id="IPR056884">
    <property type="entry name" value="NPHP3-like_N"/>
</dbReference>
<dbReference type="PROSITE" id="PS50297">
    <property type="entry name" value="ANK_REP_REGION"/>
    <property type="match status" value="4"/>
</dbReference>
<dbReference type="Pfam" id="PF12796">
    <property type="entry name" value="Ank_2"/>
    <property type="match status" value="2"/>
</dbReference>
<dbReference type="EMBL" id="AP024444">
    <property type="protein sequence ID" value="BCS19896.1"/>
    <property type="molecule type" value="Genomic_DNA"/>
</dbReference>
<dbReference type="InterPro" id="IPR027417">
    <property type="entry name" value="P-loop_NTPase"/>
</dbReference>
<dbReference type="GO" id="GO:0003824">
    <property type="term" value="F:catalytic activity"/>
    <property type="evidence" value="ECO:0007669"/>
    <property type="project" value="InterPro"/>
</dbReference>
<dbReference type="InterPro" id="IPR036770">
    <property type="entry name" value="Ankyrin_rpt-contain_sf"/>
</dbReference>
<feature type="repeat" description="ANK" evidence="2">
    <location>
        <begin position="944"/>
        <end position="973"/>
    </location>
</feature>
<keyword evidence="1" id="KW-0677">Repeat</keyword>
<dbReference type="InterPro" id="IPR007111">
    <property type="entry name" value="NACHT_NTPase"/>
</dbReference>
<feature type="region of interest" description="Disordered" evidence="3">
    <location>
        <begin position="1015"/>
        <end position="1035"/>
    </location>
</feature>
<evidence type="ECO:0000256" key="1">
    <source>
        <dbReference type="ARBA" id="ARBA00022737"/>
    </source>
</evidence>
<dbReference type="SMART" id="SM00248">
    <property type="entry name" value="ANK"/>
    <property type="match status" value="6"/>
</dbReference>
<dbReference type="PANTHER" id="PTHR10039">
    <property type="entry name" value="AMELOGENIN"/>
    <property type="match status" value="1"/>
</dbReference>
<dbReference type="GO" id="GO:0009116">
    <property type="term" value="P:nucleoside metabolic process"/>
    <property type="evidence" value="ECO:0007669"/>
    <property type="project" value="InterPro"/>
</dbReference>
<reference evidence="5" key="1">
    <citation type="submission" date="2021-01" db="EMBL/GenBank/DDBJ databases">
        <authorList>
            <consortium name="Aspergillus puulaauensis MK2 genome sequencing consortium"/>
            <person name="Kazuki M."/>
            <person name="Futagami T."/>
        </authorList>
    </citation>
    <scope>NUCLEOTIDE SEQUENCE</scope>
    <source>
        <strain evidence="5">MK2</strain>
    </source>
</reference>
<feature type="compositionally biased region" description="Low complexity" evidence="3">
    <location>
        <begin position="1436"/>
        <end position="1445"/>
    </location>
</feature>
<feature type="region of interest" description="Disordered" evidence="3">
    <location>
        <begin position="1165"/>
        <end position="1307"/>
    </location>
</feature>
<reference evidence="5" key="2">
    <citation type="submission" date="2021-02" db="EMBL/GenBank/DDBJ databases">
        <title>Aspergillus puulaauensis MK2 genome sequence.</title>
        <authorList>
            <person name="Futagami T."/>
            <person name="Mori K."/>
            <person name="Kadooka C."/>
            <person name="Tanaka T."/>
        </authorList>
    </citation>
    <scope>NUCLEOTIDE SEQUENCE</scope>
    <source>
        <strain evidence="5">MK2</strain>
    </source>
</reference>
<dbReference type="GeneID" id="64969901"/>
<dbReference type="Pfam" id="PF01048">
    <property type="entry name" value="PNP_UDP_1"/>
    <property type="match status" value="1"/>
</dbReference>
<dbReference type="SUPFAM" id="SSF53167">
    <property type="entry name" value="Purine and uridine phosphorylases"/>
    <property type="match status" value="1"/>
</dbReference>
<feature type="compositionally biased region" description="Polar residues" evidence="3">
    <location>
        <begin position="1351"/>
        <end position="1365"/>
    </location>
</feature>
<sequence length="1451" mass="160189">MPDQRPRPLSHDDYTVGWISALAIESAAAAAMLDAEDPPLSVCPGDTNDYVLGRIGQHRVVMACINEARGLPAHVVATHMTKSFPAVRHMLMVGIGGGIPSKKYPVRLGDIVVSEATERSPGVVQSDFGKWEKDGFRVTGSLNRPSESLIRTTGAMRRNHLLKRTGIHALVHHFKGNVLHPEQWKYQGYQNDPLLRDDSEPRPSARCAECAASSEEYVRDPMVHYGIIASGNQVVKSRVTRDRIWEELGACCVEMEAFGLMNHFPCLVIRGVCDYADENKGDRWQQYAALAAAAYAKDLLLQVSSSQHTPTTSEQFEMITSKINALHEELHTSSSFYKAGTSSLFEAFCHDHQSDRILSWLSPSDPSSNLSEAKEIRCEQTGSWLLDDHKFRSWISRSRKALCLEGMPGSGKTILSSKVLDHLRAELAENQEDGRVALSFFFDFKSPNQQSLDDLLRSLAMQLYIHHAPTRPILHKLHNLSAHQRPTTDSLKATVRQMLVLNQQAYVVIDALDECKTRSELLLFLERLADSRERNVRLLVTTRKDKEIQSSLEQWLSKDDIIHVDNKNIAADIREYAAWRLREDPHFGRWRADYSLQNAITEKITQKADGMFRWAACQMDRLSRCLHRRAIQEVLSSMPDTLGETYTQILTQNKEHRRDAIRILQFLTFSDQPLTVAEMVDAIVVEPDGKIPFDPELRLSIPEEVASICPSLVSIVAKTDKQIVQLAHLSVKEYLTSDGIPAEFRESFEELNALATLTQVCLAYLSHLDDKISVDEIDRKYPFARFAARKWMEFAMVSEERSDVRSGIVQFFRSPQSYRTWRRLFNPEAPWVTEASDLGDATTVALYDASLGGLWRTVMALSSKDQYVDIEGGMYGSALQAASSRGHVMIAGVLLDDGARVNPADTGIYGCPLHAAAAEGHAELVSVLIRRGAATDRQIPGYGTALQVASAAGHTVVVDVLLEQGAAVNAVGGRYGTALQAACSEGHVEVVEMLLADGADVNCSGKIFHTTLEKSSNGSRYAPGRSGGGTRRDSFGNFRGPAVDSGPLRNTALQAACFRGHKRIVEILLAHGADIHASGGQYGDALQTAINQGHDDVRKLLLEHGSAHRNSDTNDHAAFRYQNPERPFRIEIAPIPYVMPAAGYTSSNTRGRARDPDVIPAEQIRTYSPPQLIPKSHLHPDVRNSRREFVYEPKLSGPAKTPQYPDESDPSDFYNSSGELPPRSGNRTPSNDESKPSDKGQGPRGPWASLSTLDEPDPPIPGERILQDDKIRSISEWIDNTLEDTPGNGKVERAAGYTSPHDSQSDIQYDEGTQTYIPKSLSSLLAVALGPTASTSRPISKTTDQHGAFESITSGNRLHQASTANGLKAPVVESKSQIADPPKPKSSSPKLDKDGSASQTEMAIENSGIAAAKRHKRTSDSQIRPSTPRRVGNGRRGQSNRRQQGFCCVVL</sequence>
<dbReference type="Gene3D" id="3.40.50.300">
    <property type="entry name" value="P-loop containing nucleotide triphosphate hydrolases"/>
    <property type="match status" value="1"/>
</dbReference>
<dbReference type="PROSITE" id="PS50837">
    <property type="entry name" value="NACHT"/>
    <property type="match status" value="1"/>
</dbReference>
<dbReference type="Gene3D" id="1.25.40.20">
    <property type="entry name" value="Ankyrin repeat-containing domain"/>
    <property type="match status" value="2"/>
</dbReference>
<dbReference type="RefSeq" id="XP_041552090.1">
    <property type="nucleotide sequence ID" value="XM_041698957.1"/>
</dbReference>
<evidence type="ECO:0000313" key="6">
    <source>
        <dbReference type="Proteomes" id="UP000654913"/>
    </source>
</evidence>
<feature type="repeat" description="ANK" evidence="2">
    <location>
        <begin position="1048"/>
        <end position="1080"/>
    </location>
</feature>
<keyword evidence="6" id="KW-1185">Reference proteome</keyword>
<dbReference type="SUPFAM" id="SSF48403">
    <property type="entry name" value="Ankyrin repeat"/>
    <property type="match status" value="2"/>
</dbReference>
<name>A0A7R7XEU0_9EURO</name>
<organism evidence="5 6">
    <name type="scientific">Aspergillus puulaauensis</name>
    <dbReference type="NCBI Taxonomy" id="1220207"/>
    <lineage>
        <taxon>Eukaryota</taxon>
        <taxon>Fungi</taxon>
        <taxon>Dikarya</taxon>
        <taxon>Ascomycota</taxon>
        <taxon>Pezizomycotina</taxon>
        <taxon>Eurotiomycetes</taxon>
        <taxon>Eurotiomycetidae</taxon>
        <taxon>Eurotiales</taxon>
        <taxon>Aspergillaceae</taxon>
        <taxon>Aspergillus</taxon>
    </lineage>
</organism>
<dbReference type="InterPro" id="IPR000845">
    <property type="entry name" value="Nucleoside_phosphorylase_d"/>
</dbReference>
<dbReference type="InterPro" id="IPR054471">
    <property type="entry name" value="GPIID_WHD"/>
</dbReference>
<dbReference type="InterPro" id="IPR002110">
    <property type="entry name" value="Ankyrin_rpt"/>
</dbReference>
<accession>A0A7R7XEU0</accession>
<dbReference type="Gene3D" id="3.40.50.1580">
    <property type="entry name" value="Nucleoside phosphorylase domain"/>
    <property type="match status" value="1"/>
</dbReference>
<dbReference type="Pfam" id="PF22939">
    <property type="entry name" value="WHD_GPIID"/>
    <property type="match status" value="1"/>
</dbReference>
<dbReference type="SUPFAM" id="SSF52540">
    <property type="entry name" value="P-loop containing nucleoside triphosphate hydrolases"/>
    <property type="match status" value="1"/>
</dbReference>
<feature type="repeat" description="ANK" evidence="2">
    <location>
        <begin position="912"/>
        <end position="936"/>
    </location>
</feature>
<evidence type="ECO:0000256" key="3">
    <source>
        <dbReference type="SAM" id="MobiDB-lite"/>
    </source>
</evidence>
<proteinExistence type="predicted"/>
<evidence type="ECO:0000256" key="2">
    <source>
        <dbReference type="PROSITE-ProRule" id="PRU00023"/>
    </source>
</evidence>
<dbReference type="KEGG" id="apuu:APUU_20328A"/>